<dbReference type="Pfam" id="PF05662">
    <property type="entry name" value="YadA_stalk"/>
    <property type="match status" value="3"/>
</dbReference>
<keyword evidence="4" id="KW-0813">Transport</keyword>
<keyword evidence="7" id="KW-0732">Signal</keyword>
<evidence type="ECO:0000313" key="15">
    <source>
        <dbReference type="EMBL" id="SPY08901.1"/>
    </source>
</evidence>
<feature type="domain" description="Trimeric autotransporter adhesin YadA-like head" evidence="13">
    <location>
        <begin position="111"/>
        <end position="135"/>
    </location>
</feature>
<feature type="region of interest" description="Disordered" evidence="11">
    <location>
        <begin position="691"/>
        <end position="715"/>
    </location>
</feature>
<keyword evidence="9" id="KW-0472">Membrane</keyword>
<evidence type="ECO:0000313" key="16">
    <source>
        <dbReference type="Proteomes" id="UP000250242"/>
    </source>
</evidence>
<dbReference type="InterPro" id="IPR008640">
    <property type="entry name" value="Adhesin_Head_dom"/>
</dbReference>
<evidence type="ECO:0000256" key="7">
    <source>
        <dbReference type="ARBA" id="ARBA00022729"/>
    </source>
</evidence>
<dbReference type="AlphaFoldDB" id="A0A2X1UWX5"/>
<dbReference type="SUPFAM" id="SSF101967">
    <property type="entry name" value="Adhesin YadA, collagen-binding domain"/>
    <property type="match status" value="4"/>
</dbReference>
<evidence type="ECO:0000256" key="11">
    <source>
        <dbReference type="SAM" id="MobiDB-lite"/>
    </source>
</evidence>
<feature type="domain" description="Trimeric autotransporter adhesin YadA-like stalk" evidence="14">
    <location>
        <begin position="520"/>
        <end position="560"/>
    </location>
</feature>
<dbReference type="InterPro" id="IPR005594">
    <property type="entry name" value="YadA_C"/>
</dbReference>
<comment type="similarity">
    <text evidence="3">Belongs to the autotransporter-2 (AT-2) (TC 1.B.40) family.</text>
</comment>
<dbReference type="InterPro" id="IPR011049">
    <property type="entry name" value="Serralysin-like_metalloprot_C"/>
</dbReference>
<evidence type="ECO:0000256" key="9">
    <source>
        <dbReference type="ARBA" id="ARBA00023136"/>
    </source>
</evidence>
<dbReference type="CDD" id="cd12820">
    <property type="entry name" value="LbR_YadA-like"/>
    <property type="match status" value="2"/>
</dbReference>
<feature type="domain" description="Trimeric autotransporter adhesin YadA-like head" evidence="13">
    <location>
        <begin position="205"/>
        <end position="225"/>
    </location>
</feature>
<keyword evidence="10" id="KW-0998">Cell outer membrane</keyword>
<proteinExistence type="inferred from homology"/>
<dbReference type="GO" id="GO:0015031">
    <property type="term" value="P:protein transport"/>
    <property type="evidence" value="ECO:0007669"/>
    <property type="project" value="UniProtKB-KW"/>
</dbReference>
<feature type="domain" description="Trimeric autotransporter adhesin YadA-like head" evidence="13">
    <location>
        <begin position="342"/>
        <end position="368"/>
    </location>
</feature>
<accession>A0A2X1UWX5</accession>
<evidence type="ECO:0000256" key="10">
    <source>
        <dbReference type="ARBA" id="ARBA00023237"/>
    </source>
</evidence>
<dbReference type="EMBL" id="UATH01000001">
    <property type="protein sequence ID" value="SPY08901.1"/>
    <property type="molecule type" value="Genomic_DNA"/>
</dbReference>
<feature type="domain" description="Trimeric autotransporter adhesin YadA-like stalk" evidence="14">
    <location>
        <begin position="1019"/>
        <end position="1057"/>
    </location>
</feature>
<organism evidence="15 16">
    <name type="scientific">Oligella urethralis</name>
    <dbReference type="NCBI Taxonomy" id="90245"/>
    <lineage>
        <taxon>Bacteria</taxon>
        <taxon>Pseudomonadati</taxon>
        <taxon>Pseudomonadota</taxon>
        <taxon>Betaproteobacteria</taxon>
        <taxon>Burkholderiales</taxon>
        <taxon>Alcaligenaceae</taxon>
        <taxon>Oligella</taxon>
    </lineage>
</organism>
<dbReference type="InterPro" id="IPR008635">
    <property type="entry name" value="Coiled_stalk_dom"/>
</dbReference>
<name>A0A2X1UWX5_9BURK</name>
<keyword evidence="5" id="KW-1134">Transmembrane beta strand</keyword>
<evidence type="ECO:0000259" key="14">
    <source>
        <dbReference type="Pfam" id="PF05662"/>
    </source>
</evidence>
<feature type="domain" description="Trimeric autotransporter adhesin YadA-like C-terminal membrane anchor" evidence="12">
    <location>
        <begin position="1077"/>
        <end position="1137"/>
    </location>
</feature>
<evidence type="ECO:0000256" key="3">
    <source>
        <dbReference type="ARBA" id="ARBA00005848"/>
    </source>
</evidence>
<feature type="domain" description="Trimeric autotransporter adhesin YadA-like head" evidence="13">
    <location>
        <begin position="316"/>
        <end position="339"/>
    </location>
</feature>
<evidence type="ECO:0000259" key="13">
    <source>
        <dbReference type="Pfam" id="PF05658"/>
    </source>
</evidence>
<evidence type="ECO:0000256" key="8">
    <source>
        <dbReference type="ARBA" id="ARBA00022927"/>
    </source>
</evidence>
<sequence>MDNYFAMSELIQQPNNNKASFHLKRVALITPATLFGAFALLSSATAETQSDALKSVAIAVCPETEEAKASSTYSIAIGCGAAAVSERTIAFGAGSRAQGLRSTAIGNQAHAIGADTIAFGSTAKTNSDNAIAMGVSAVVGAKSEDSIAIGHMAEVSTAKNLNVMKAKVANNSIAIGNSANVSGPNSIALGNHAYVQSENRNVHPEGAIAIGSNALATFDQAIAIGENTRSQSIYGVTIGADAHSRGSDVVAIGHMSSVSDFNSTAVGAWAGAEGRGVAIGTAAKAQQGGVSIGGGVHPEQKSIVSALPRDAWTKAGREAIAIGSASHADAYASISIGYLALATGRRGTALGYESSAVGEESIALGHRAKTTGYASVALGHGAESQGLRTVSIGNNSIINGTDTVSLGHKNEVYARNSMVLGFNNKIEEPNSTYNAIKNTFILGSDVTHVQHNSVILGHGSQAERSGEVRTSSRSLLPSKPGSYYDGLKFDGWSGYDGEPSSSKARDAGVISVGAKGKERQIIHVAPGDVSATSTDAINGSQLFSTNRVFTNVADTTRGLLGGNAAISQDGSITASNIGKTGKDTVHDAIESLQWKVSTNNNEGSAVAVNLRNARVDFKNSDTNIRISQSGTNLTFNLAHTLNVGPKPIKIDGTQGEITGLSNTTWDPNATYTSRRAATEEQLSLVYKELKDKNNNVPGPGAPTSGSLSFKGDDSEEVKRQLGETLTLTGGADVNKLSDANIGVVANGDASLDIKLAKNLSGLESIKVGDVAIHHENGITIGSEKGKQTIIKEDAITVAPNTTVDMGGNRITNVAQGEKDNDAATVAQVNEIKKSLEDFKSNELAVEYDSKAKDKVSLRGQKGTLITNLASGLGDKSLAEIKGEALTNAVNVGDLQKSVNNLQDSIDNAKEELTIKGLSFKGDGGEEVKRQLGETLTLKGGADVNKLSDANIGVVANGDASLDIKLAKNLSGLESIKVGDVAIHHENGITIGSEKGKQTIIKEDAITVAPNTTVDMGGNRITNVAPGVASTDAVNAQQLSAVNNKLQQQIDTNRDDIHRNNNRANAGVAAAMAAAGLPQAYLPGKSMVAIAGGVWRGESGMAIGVSTVSANGKWVLKGSANTSGRGGAGGTIGAGYQW</sequence>
<keyword evidence="6" id="KW-0812">Transmembrane</keyword>
<dbReference type="InterPro" id="IPR045584">
    <property type="entry name" value="Pilin-like"/>
</dbReference>
<keyword evidence="8" id="KW-0653">Protein transport</keyword>
<evidence type="ECO:0000259" key="12">
    <source>
        <dbReference type="Pfam" id="PF03895"/>
    </source>
</evidence>
<feature type="domain" description="Trimeric autotransporter adhesin YadA-like stalk" evidence="14">
    <location>
        <begin position="809"/>
        <end position="832"/>
    </location>
</feature>
<evidence type="ECO:0000256" key="2">
    <source>
        <dbReference type="ARBA" id="ARBA00004442"/>
    </source>
</evidence>
<evidence type="ECO:0000256" key="6">
    <source>
        <dbReference type="ARBA" id="ARBA00022692"/>
    </source>
</evidence>
<evidence type="ECO:0000256" key="1">
    <source>
        <dbReference type="ARBA" id="ARBA00004241"/>
    </source>
</evidence>
<dbReference type="Pfam" id="PF03895">
    <property type="entry name" value="YadA_anchor"/>
    <property type="match status" value="1"/>
</dbReference>
<dbReference type="Gene3D" id="6.20.50.100">
    <property type="match status" value="1"/>
</dbReference>
<dbReference type="SUPFAM" id="SSF54523">
    <property type="entry name" value="Pili subunits"/>
    <property type="match status" value="1"/>
</dbReference>
<evidence type="ECO:0000256" key="4">
    <source>
        <dbReference type="ARBA" id="ARBA00022448"/>
    </source>
</evidence>
<gene>
    <name evidence="15" type="ORF">NCTC11009_02142</name>
</gene>
<dbReference type="Gene3D" id="3.30.1300.30">
    <property type="entry name" value="GSPII I/J protein-like"/>
    <property type="match status" value="1"/>
</dbReference>
<dbReference type="Pfam" id="PF05658">
    <property type="entry name" value="YadA_head"/>
    <property type="match status" value="7"/>
</dbReference>
<feature type="domain" description="Trimeric autotransporter adhesin YadA-like head" evidence="13">
    <location>
        <begin position="371"/>
        <end position="396"/>
    </location>
</feature>
<dbReference type="Gene3D" id="2.150.10.10">
    <property type="entry name" value="Serralysin-like metalloprotease, C-terminal"/>
    <property type="match status" value="6"/>
</dbReference>
<comment type="subcellular location">
    <subcellularLocation>
        <location evidence="2">Cell outer membrane</location>
    </subcellularLocation>
    <subcellularLocation>
        <location evidence="1">Cell surface</location>
    </subcellularLocation>
</comment>
<dbReference type="Proteomes" id="UP000250242">
    <property type="component" value="Unassembled WGS sequence"/>
</dbReference>
<evidence type="ECO:0000256" key="5">
    <source>
        <dbReference type="ARBA" id="ARBA00022452"/>
    </source>
</evidence>
<dbReference type="RefSeq" id="WP_113062857.1">
    <property type="nucleotide sequence ID" value="NZ_UATH01000001.1"/>
</dbReference>
<protein>
    <submittedName>
        <fullName evidence="15">Hep_Hag</fullName>
    </submittedName>
</protein>
<feature type="domain" description="Trimeric autotransporter adhesin YadA-like head" evidence="13">
    <location>
        <begin position="170"/>
        <end position="193"/>
    </location>
</feature>
<reference evidence="15 16" key="1">
    <citation type="submission" date="2018-06" db="EMBL/GenBank/DDBJ databases">
        <authorList>
            <consortium name="Pathogen Informatics"/>
            <person name="Doyle S."/>
        </authorList>
    </citation>
    <scope>NUCLEOTIDE SEQUENCE [LARGE SCALE GENOMIC DNA]</scope>
    <source>
        <strain evidence="15 16">NCTC11009</strain>
    </source>
</reference>
<dbReference type="GO" id="GO:0009279">
    <property type="term" value="C:cell outer membrane"/>
    <property type="evidence" value="ECO:0007669"/>
    <property type="project" value="UniProtKB-SubCell"/>
</dbReference>
<dbReference type="GO" id="GO:0009986">
    <property type="term" value="C:cell surface"/>
    <property type="evidence" value="ECO:0007669"/>
    <property type="project" value="UniProtKB-SubCell"/>
</dbReference>
<feature type="domain" description="Trimeric autotransporter adhesin YadA-like head" evidence="13">
    <location>
        <begin position="86"/>
        <end position="109"/>
    </location>
</feature>